<sequence length="189" mass="21462">MAISRFRRNHPRKRLAYRDERVKRTAVPFDISFKQRPPTIAENADVSDNESVDDQNLRDNPENEGEQVSIETEDNAGVTQTQNVIDQGLYDNPENENDSVSVEENDDTTHNESVNDQDLPDNLENENDSVSVEVSDDTTHNESVDEHEMESAQIPSSHNRAIEEEAKPSILIIVSRTLQRICLCKKTTN</sequence>
<feature type="compositionally biased region" description="Acidic residues" evidence="1">
    <location>
        <begin position="118"/>
        <end position="127"/>
    </location>
</feature>
<name>A0A815F8X6_9BILA</name>
<evidence type="ECO:0000313" key="3">
    <source>
        <dbReference type="Proteomes" id="UP000663860"/>
    </source>
</evidence>
<protein>
    <submittedName>
        <fullName evidence="2">Uncharacterized protein</fullName>
    </submittedName>
</protein>
<proteinExistence type="predicted"/>
<feature type="region of interest" description="Disordered" evidence="1">
    <location>
        <begin position="26"/>
        <end position="161"/>
    </location>
</feature>
<feature type="compositionally biased region" description="Basic and acidic residues" evidence="1">
    <location>
        <begin position="137"/>
        <end position="150"/>
    </location>
</feature>
<gene>
    <name evidence="2" type="ORF">IZO911_LOCUS35189</name>
</gene>
<dbReference type="EMBL" id="CAJNOE010000735">
    <property type="protein sequence ID" value="CAF1321801.1"/>
    <property type="molecule type" value="Genomic_DNA"/>
</dbReference>
<dbReference type="AlphaFoldDB" id="A0A815F8X6"/>
<dbReference type="Proteomes" id="UP000663860">
    <property type="component" value="Unassembled WGS sequence"/>
</dbReference>
<evidence type="ECO:0000256" key="1">
    <source>
        <dbReference type="SAM" id="MobiDB-lite"/>
    </source>
</evidence>
<accession>A0A815F8X6</accession>
<comment type="caution">
    <text evidence="2">The sequence shown here is derived from an EMBL/GenBank/DDBJ whole genome shotgun (WGS) entry which is preliminary data.</text>
</comment>
<organism evidence="2 3">
    <name type="scientific">Adineta steineri</name>
    <dbReference type="NCBI Taxonomy" id="433720"/>
    <lineage>
        <taxon>Eukaryota</taxon>
        <taxon>Metazoa</taxon>
        <taxon>Spiralia</taxon>
        <taxon>Gnathifera</taxon>
        <taxon>Rotifera</taxon>
        <taxon>Eurotatoria</taxon>
        <taxon>Bdelloidea</taxon>
        <taxon>Adinetida</taxon>
        <taxon>Adinetidae</taxon>
        <taxon>Adineta</taxon>
    </lineage>
</organism>
<feature type="compositionally biased region" description="Acidic residues" evidence="1">
    <location>
        <begin position="93"/>
        <end position="106"/>
    </location>
</feature>
<reference evidence="2" key="1">
    <citation type="submission" date="2021-02" db="EMBL/GenBank/DDBJ databases">
        <authorList>
            <person name="Nowell W R."/>
        </authorList>
    </citation>
    <scope>NUCLEOTIDE SEQUENCE</scope>
</reference>
<evidence type="ECO:0000313" key="2">
    <source>
        <dbReference type="EMBL" id="CAF1321801.1"/>
    </source>
</evidence>